<dbReference type="EMBL" id="JAJTJA010000011">
    <property type="protein sequence ID" value="KAH8692254.1"/>
    <property type="molecule type" value="Genomic_DNA"/>
</dbReference>
<comment type="caution">
    <text evidence="4">The sequence shown here is derived from an EMBL/GenBank/DDBJ whole genome shotgun (WGS) entry which is preliminary data.</text>
</comment>
<feature type="compositionally biased region" description="Polar residues" evidence="2">
    <location>
        <begin position="61"/>
        <end position="72"/>
    </location>
</feature>
<feature type="domain" description="Something about silencing protein 4" evidence="3">
    <location>
        <begin position="338"/>
        <end position="433"/>
    </location>
</feature>
<evidence type="ECO:0000313" key="4">
    <source>
        <dbReference type="EMBL" id="KAH8692254.1"/>
    </source>
</evidence>
<dbReference type="RefSeq" id="XP_046068251.1">
    <property type="nucleotide sequence ID" value="XM_046217099.1"/>
</dbReference>
<evidence type="ECO:0000256" key="1">
    <source>
        <dbReference type="SAM" id="Coils"/>
    </source>
</evidence>
<evidence type="ECO:0000259" key="3">
    <source>
        <dbReference type="Pfam" id="PF15460"/>
    </source>
</evidence>
<feature type="compositionally biased region" description="Basic residues" evidence="2">
    <location>
        <begin position="603"/>
        <end position="614"/>
    </location>
</feature>
<feature type="compositionally biased region" description="Polar residues" evidence="2">
    <location>
        <begin position="183"/>
        <end position="195"/>
    </location>
</feature>
<dbReference type="Pfam" id="PF15460">
    <property type="entry name" value="SAS4"/>
    <property type="match status" value="1"/>
</dbReference>
<feature type="region of interest" description="Disordered" evidence="2">
    <location>
        <begin position="1"/>
        <end position="247"/>
    </location>
</feature>
<feature type="compositionally biased region" description="Basic and acidic residues" evidence="2">
    <location>
        <begin position="231"/>
        <end position="247"/>
    </location>
</feature>
<keyword evidence="5" id="KW-1185">Reference proteome</keyword>
<keyword evidence="1" id="KW-0175">Coiled coil</keyword>
<dbReference type="PANTHER" id="PTHR38422">
    <property type="entry name" value="SOMETHING ABOUT SILENCING PROTEIN 4"/>
    <property type="match status" value="1"/>
</dbReference>
<evidence type="ECO:0000256" key="2">
    <source>
        <dbReference type="SAM" id="MobiDB-lite"/>
    </source>
</evidence>
<protein>
    <submittedName>
        <fullName evidence="4">Something about silencing, SAS, complex subunit 4-domain-containing protein</fullName>
    </submittedName>
</protein>
<proteinExistence type="predicted"/>
<reference evidence="4" key="1">
    <citation type="submission" date="2021-12" db="EMBL/GenBank/DDBJ databases">
        <title>Convergent genome expansion in fungi linked to evolution of root-endophyte symbiosis.</title>
        <authorList>
            <consortium name="DOE Joint Genome Institute"/>
            <person name="Ke Y.-H."/>
            <person name="Bonito G."/>
            <person name="Liao H.-L."/>
            <person name="Looney B."/>
            <person name="Rojas-Flechas A."/>
            <person name="Nash J."/>
            <person name="Hameed K."/>
            <person name="Schadt C."/>
            <person name="Martin F."/>
            <person name="Crous P.W."/>
            <person name="Miettinen O."/>
            <person name="Magnuson J.K."/>
            <person name="Labbe J."/>
            <person name="Jacobson D."/>
            <person name="Doktycz M.J."/>
            <person name="Veneault-Fourrey C."/>
            <person name="Kuo A."/>
            <person name="Mondo S."/>
            <person name="Calhoun S."/>
            <person name="Riley R."/>
            <person name="Ohm R."/>
            <person name="LaButti K."/>
            <person name="Andreopoulos B."/>
            <person name="Pangilinan J."/>
            <person name="Nolan M."/>
            <person name="Tritt A."/>
            <person name="Clum A."/>
            <person name="Lipzen A."/>
            <person name="Daum C."/>
            <person name="Barry K."/>
            <person name="Grigoriev I.V."/>
            <person name="Vilgalys R."/>
        </authorList>
    </citation>
    <scope>NUCLEOTIDE SEQUENCE</scope>
    <source>
        <strain evidence="4">PMI_201</strain>
    </source>
</reference>
<dbReference type="PANTHER" id="PTHR38422:SF1">
    <property type="entry name" value="SOMETHING ABOUT SILENCING PROTEIN 4"/>
    <property type="match status" value="1"/>
</dbReference>
<feature type="region of interest" description="Disordered" evidence="2">
    <location>
        <begin position="443"/>
        <end position="614"/>
    </location>
</feature>
<feature type="region of interest" description="Disordered" evidence="2">
    <location>
        <begin position="282"/>
        <end position="312"/>
    </location>
</feature>
<feature type="compositionally biased region" description="Polar residues" evidence="2">
    <location>
        <begin position="105"/>
        <end position="118"/>
    </location>
</feature>
<dbReference type="GO" id="GO:0004402">
    <property type="term" value="F:histone acetyltransferase activity"/>
    <property type="evidence" value="ECO:0007669"/>
    <property type="project" value="TreeGrafter"/>
</dbReference>
<feature type="compositionally biased region" description="Pro residues" evidence="2">
    <location>
        <begin position="286"/>
        <end position="295"/>
    </location>
</feature>
<dbReference type="Proteomes" id="UP001201262">
    <property type="component" value="Unassembled WGS sequence"/>
</dbReference>
<feature type="compositionally biased region" description="Polar residues" evidence="2">
    <location>
        <begin position="471"/>
        <end position="481"/>
    </location>
</feature>
<feature type="compositionally biased region" description="Basic and acidic residues" evidence="2">
    <location>
        <begin position="535"/>
        <end position="546"/>
    </location>
</feature>
<name>A0AAD4KHH1_9EURO</name>
<feature type="coiled-coil region" evidence="1">
    <location>
        <begin position="345"/>
        <end position="384"/>
    </location>
</feature>
<feature type="compositionally biased region" description="Acidic residues" evidence="2">
    <location>
        <begin position="444"/>
        <end position="467"/>
    </location>
</feature>
<sequence>MMVASSRSSLRHSVRPQQQSLKPKKSVRRDGHENQRNNAGGGDDNEDVLGINGDSRRSKPLTASKSLPNLKSRSSHHNEGNNHTKRPRRPSSPPSPSRPHRSQPVTNNYRAKHQQTTLDGFLTAKKEAGTSEENGQPPAKKARRGDSDHHHHTTVTKQPLQSRDSPDPLNVLVTPDRLRTRQRSNTYNTADSSTRSTRHTAQKPIIIANDDVSESKAEQNEAVIQEQTGRAPEKRSLRSHDGGSRSKSELAMYFPNYEQIISLEPVKQEFLGPETIIALIDDLTEPPLPKSPPSSPSRTRKQRKSNDQISPFGNPLLELYQVEKAELPQIGDSPVVVDPLSNEIYFKAHRRHERQEKQLRNIEKERAQHEKIQLDRLLDELQGHDWLRVMGISGITDTEKKLYEPKRNYFVREVSALIDKFRMWKEEEKRRKLEREQMLLEAAAAEEEEQDEEEAPDTEQSETETAAEDVQPSSSDNQSYGTPPDPNDVDAWAARQLLQEARSASGPGPAPARRRLVDALTGSPPKPQPQPQPQPKHDEKEEERSRPFVSFYPKRHLRDAAMSARRGGRNRTAFGRPLPEIDQHDFQLPSDILTEEAVDATERKRRRLKRESRG</sequence>
<accession>A0AAD4KHH1</accession>
<feature type="compositionally biased region" description="Pro residues" evidence="2">
    <location>
        <begin position="524"/>
        <end position="534"/>
    </location>
</feature>
<dbReference type="InterPro" id="IPR029184">
    <property type="entry name" value="Sas4_dom"/>
</dbReference>
<dbReference type="InterPro" id="IPR038988">
    <property type="entry name" value="Sas4"/>
</dbReference>
<organism evidence="4 5">
    <name type="scientific">Talaromyces proteolyticus</name>
    <dbReference type="NCBI Taxonomy" id="1131652"/>
    <lineage>
        <taxon>Eukaryota</taxon>
        <taxon>Fungi</taxon>
        <taxon>Dikarya</taxon>
        <taxon>Ascomycota</taxon>
        <taxon>Pezizomycotina</taxon>
        <taxon>Eurotiomycetes</taxon>
        <taxon>Eurotiomycetidae</taxon>
        <taxon>Eurotiales</taxon>
        <taxon>Trichocomaceae</taxon>
        <taxon>Talaromyces</taxon>
        <taxon>Talaromyces sect. Bacilispori</taxon>
    </lineage>
</organism>
<dbReference type="GeneID" id="70247386"/>
<dbReference type="GO" id="GO:0033255">
    <property type="term" value="C:SAS acetyltransferase complex"/>
    <property type="evidence" value="ECO:0007669"/>
    <property type="project" value="InterPro"/>
</dbReference>
<evidence type="ECO:0000313" key="5">
    <source>
        <dbReference type="Proteomes" id="UP001201262"/>
    </source>
</evidence>
<dbReference type="AlphaFoldDB" id="A0AAD4KHH1"/>
<gene>
    <name evidence="4" type="ORF">BGW36DRAFT_387292</name>
</gene>